<dbReference type="PANTHER" id="PTHR39321:SF3">
    <property type="entry name" value="PHOSPHOPANTETHEINE ADENYLYLTRANSFERASE"/>
    <property type="match status" value="1"/>
</dbReference>
<dbReference type="InterPro" id="IPR005248">
    <property type="entry name" value="NadD/NMNAT"/>
</dbReference>
<keyword evidence="6 11" id="KW-0548">Nucleotidyltransferase</keyword>
<dbReference type="Gene3D" id="3.40.50.620">
    <property type="entry name" value="HUPs"/>
    <property type="match status" value="1"/>
</dbReference>
<dbReference type="UniPathway" id="UPA00253">
    <property type="reaction ID" value="UER00332"/>
</dbReference>
<dbReference type="GO" id="GO:0004515">
    <property type="term" value="F:nicotinate-nucleotide adenylyltransferase activity"/>
    <property type="evidence" value="ECO:0007669"/>
    <property type="project" value="UniProtKB-UniRule"/>
</dbReference>
<evidence type="ECO:0000256" key="4">
    <source>
        <dbReference type="ARBA" id="ARBA00022642"/>
    </source>
</evidence>
<dbReference type="PANTHER" id="PTHR39321">
    <property type="entry name" value="NICOTINATE-NUCLEOTIDE ADENYLYLTRANSFERASE-RELATED"/>
    <property type="match status" value="1"/>
</dbReference>
<dbReference type="Pfam" id="PF01467">
    <property type="entry name" value="CTP_transf_like"/>
    <property type="match status" value="1"/>
</dbReference>
<keyword evidence="5 11" id="KW-0808">Transferase</keyword>
<proteinExistence type="inferred from homology"/>
<dbReference type="InterPro" id="IPR004821">
    <property type="entry name" value="Cyt_trans-like"/>
</dbReference>
<evidence type="ECO:0000256" key="5">
    <source>
        <dbReference type="ARBA" id="ARBA00022679"/>
    </source>
</evidence>
<evidence type="ECO:0000313" key="13">
    <source>
        <dbReference type="EMBL" id="MXO86804.1"/>
    </source>
</evidence>
<evidence type="ECO:0000256" key="7">
    <source>
        <dbReference type="ARBA" id="ARBA00022741"/>
    </source>
</evidence>
<keyword evidence="7 11" id="KW-0547">Nucleotide-binding</keyword>
<comment type="function">
    <text evidence="1 11">Catalyzes the reversible adenylation of nicotinate mononucleotide (NaMN) to nicotinic acid adenine dinucleotide (NaAD).</text>
</comment>
<dbReference type="HAMAP" id="MF_00244">
    <property type="entry name" value="NaMN_adenylyltr"/>
    <property type="match status" value="1"/>
</dbReference>
<dbReference type="Proteomes" id="UP000433104">
    <property type="component" value="Unassembled WGS sequence"/>
</dbReference>
<evidence type="ECO:0000313" key="14">
    <source>
        <dbReference type="Proteomes" id="UP000433104"/>
    </source>
</evidence>
<dbReference type="NCBIfam" id="NF000843">
    <property type="entry name" value="PRK00071.2-2"/>
    <property type="match status" value="1"/>
</dbReference>
<dbReference type="InterPro" id="IPR014729">
    <property type="entry name" value="Rossmann-like_a/b/a_fold"/>
</dbReference>
<dbReference type="CDD" id="cd02165">
    <property type="entry name" value="NMNAT"/>
    <property type="match status" value="1"/>
</dbReference>
<gene>
    <name evidence="11" type="primary">nadD</name>
    <name evidence="13" type="ORF">GRI38_12285</name>
</gene>
<keyword evidence="4 11" id="KW-0662">Pyridine nucleotide biosynthesis</keyword>
<evidence type="ECO:0000256" key="9">
    <source>
        <dbReference type="ARBA" id="ARBA00023027"/>
    </source>
</evidence>
<dbReference type="EC" id="2.7.7.18" evidence="11"/>
<evidence type="ECO:0000256" key="6">
    <source>
        <dbReference type="ARBA" id="ARBA00022695"/>
    </source>
</evidence>
<comment type="catalytic activity">
    <reaction evidence="10 11">
        <text>nicotinate beta-D-ribonucleotide + ATP + H(+) = deamido-NAD(+) + diphosphate</text>
        <dbReference type="Rhea" id="RHEA:22860"/>
        <dbReference type="ChEBI" id="CHEBI:15378"/>
        <dbReference type="ChEBI" id="CHEBI:30616"/>
        <dbReference type="ChEBI" id="CHEBI:33019"/>
        <dbReference type="ChEBI" id="CHEBI:57502"/>
        <dbReference type="ChEBI" id="CHEBI:58437"/>
        <dbReference type="EC" id="2.7.7.18"/>
    </reaction>
</comment>
<evidence type="ECO:0000259" key="12">
    <source>
        <dbReference type="Pfam" id="PF01467"/>
    </source>
</evidence>
<comment type="pathway">
    <text evidence="2 11">Cofactor biosynthesis; NAD(+) biosynthesis; deamido-NAD(+) from nicotinate D-ribonucleotide: step 1/1.</text>
</comment>
<dbReference type="OrthoDB" id="5295945at2"/>
<name>A0A844ZGY3_9SPHN</name>
<reference evidence="13 14" key="1">
    <citation type="submission" date="2019-12" db="EMBL/GenBank/DDBJ databases">
        <title>Genomic-based taxomic classification of the family Erythrobacteraceae.</title>
        <authorList>
            <person name="Xu L."/>
        </authorList>
    </citation>
    <scope>NUCLEOTIDE SEQUENCE [LARGE SCALE GENOMIC DNA]</scope>
    <source>
        <strain evidence="13 14">MCCC 1A09962</strain>
    </source>
</reference>
<keyword evidence="8 11" id="KW-0067">ATP-binding</keyword>
<dbReference type="GO" id="GO:0005524">
    <property type="term" value="F:ATP binding"/>
    <property type="evidence" value="ECO:0007669"/>
    <property type="project" value="UniProtKB-KW"/>
</dbReference>
<keyword evidence="9 11" id="KW-0520">NAD</keyword>
<dbReference type="SUPFAM" id="SSF52374">
    <property type="entry name" value="Nucleotidylyl transferase"/>
    <property type="match status" value="1"/>
</dbReference>
<keyword evidence="14" id="KW-1185">Reference proteome</keyword>
<organism evidence="13 14">
    <name type="scientific">Parapontixanthobacter aurantiacus</name>
    <dbReference type="NCBI Taxonomy" id="1463599"/>
    <lineage>
        <taxon>Bacteria</taxon>
        <taxon>Pseudomonadati</taxon>
        <taxon>Pseudomonadota</taxon>
        <taxon>Alphaproteobacteria</taxon>
        <taxon>Sphingomonadales</taxon>
        <taxon>Erythrobacteraceae</taxon>
        <taxon>Parapontixanthobacter</taxon>
    </lineage>
</organism>
<comment type="caution">
    <text evidence="13">The sequence shown here is derived from an EMBL/GenBank/DDBJ whole genome shotgun (WGS) entry which is preliminary data.</text>
</comment>
<dbReference type="GO" id="GO:0009435">
    <property type="term" value="P:NAD+ biosynthetic process"/>
    <property type="evidence" value="ECO:0007669"/>
    <property type="project" value="UniProtKB-UniRule"/>
</dbReference>
<protein>
    <recommendedName>
        <fullName evidence="11">Probable nicotinate-nucleotide adenylyltransferase</fullName>
        <ecNumber evidence="11">2.7.7.18</ecNumber>
    </recommendedName>
    <alternativeName>
        <fullName evidence="11">Deamido-NAD(+) diphosphorylase</fullName>
    </alternativeName>
    <alternativeName>
        <fullName evidence="11">Deamido-NAD(+) pyrophosphorylase</fullName>
    </alternativeName>
    <alternativeName>
        <fullName evidence="11">Nicotinate mononucleotide adenylyltransferase</fullName>
        <shortName evidence="11">NaMN adenylyltransferase</shortName>
    </alternativeName>
</protein>
<evidence type="ECO:0000256" key="10">
    <source>
        <dbReference type="ARBA" id="ARBA00048721"/>
    </source>
</evidence>
<evidence type="ECO:0000256" key="8">
    <source>
        <dbReference type="ARBA" id="ARBA00022840"/>
    </source>
</evidence>
<sequence>MAGSRQRPDAFLKRSRTNRIGLLGGSFNPAHGGHRRISLFAMKALMLGEVWWLVSPGNPLKPREGMADLASRLTSAKAQARRAPIRPTAIERDLGTRYTVDTLRALKRRYPKRNFVWLMGSDNLAQFHRWRQWRVIARTMPIAVIARPGYNLAAMRSPAMLWLRRFRVSRDADLASLAPPALLILRFDPDERSATKLRAANPDWENDFANRPVRDTLTHKLVAPDKLS</sequence>
<evidence type="ECO:0000256" key="2">
    <source>
        <dbReference type="ARBA" id="ARBA00005019"/>
    </source>
</evidence>
<comment type="similarity">
    <text evidence="3 11">Belongs to the NadD family.</text>
</comment>
<evidence type="ECO:0000256" key="11">
    <source>
        <dbReference type="HAMAP-Rule" id="MF_00244"/>
    </source>
</evidence>
<dbReference type="AlphaFoldDB" id="A0A844ZGY3"/>
<feature type="domain" description="Cytidyltransferase-like" evidence="12">
    <location>
        <begin position="22"/>
        <end position="198"/>
    </location>
</feature>
<dbReference type="EMBL" id="WTYW01000004">
    <property type="protein sequence ID" value="MXO86804.1"/>
    <property type="molecule type" value="Genomic_DNA"/>
</dbReference>
<evidence type="ECO:0000256" key="1">
    <source>
        <dbReference type="ARBA" id="ARBA00002324"/>
    </source>
</evidence>
<accession>A0A844ZGY3</accession>
<evidence type="ECO:0000256" key="3">
    <source>
        <dbReference type="ARBA" id="ARBA00009014"/>
    </source>
</evidence>
<dbReference type="RefSeq" id="WP_160684495.1">
    <property type="nucleotide sequence ID" value="NZ_WTYW01000004.1"/>
</dbReference>